<keyword evidence="6" id="KW-0808">Transferase</keyword>
<evidence type="ECO:0000256" key="6">
    <source>
        <dbReference type="ARBA" id="ARBA00022679"/>
    </source>
</evidence>
<name>X1CN69_9ZZZZ</name>
<dbReference type="InterPro" id="IPR029063">
    <property type="entry name" value="SAM-dependent_MTases_sf"/>
</dbReference>
<evidence type="ECO:0000256" key="7">
    <source>
        <dbReference type="ARBA" id="ARBA00022691"/>
    </source>
</evidence>
<dbReference type="PANTHER" id="PTHR11579">
    <property type="entry name" value="PROTEIN-L-ISOASPARTATE O-METHYLTRANSFERASE"/>
    <property type="match status" value="1"/>
</dbReference>
<dbReference type="Gene3D" id="3.40.50.150">
    <property type="entry name" value="Vaccinia Virus protein VP39"/>
    <property type="match status" value="1"/>
</dbReference>
<proteinExistence type="inferred from homology"/>
<protein>
    <recommendedName>
        <fullName evidence="3">protein-L-isoaspartate(D-aspartate) O-methyltransferase</fullName>
        <ecNumber evidence="3">2.1.1.77</ecNumber>
    </recommendedName>
</protein>
<evidence type="ECO:0000256" key="5">
    <source>
        <dbReference type="ARBA" id="ARBA00022603"/>
    </source>
</evidence>
<dbReference type="SUPFAM" id="SSF53335">
    <property type="entry name" value="S-adenosyl-L-methionine-dependent methyltransferases"/>
    <property type="match status" value="1"/>
</dbReference>
<keyword evidence="4" id="KW-0963">Cytoplasm</keyword>
<dbReference type="EC" id="2.1.1.77" evidence="3"/>
<keyword evidence="7" id="KW-0949">S-adenosyl-L-methionine</keyword>
<evidence type="ECO:0000256" key="4">
    <source>
        <dbReference type="ARBA" id="ARBA00022490"/>
    </source>
</evidence>
<accession>X1CN69</accession>
<comment type="caution">
    <text evidence="8">The sequence shown here is derived from an EMBL/GenBank/DDBJ whole genome shotgun (WGS) entry which is preliminary data.</text>
</comment>
<organism evidence="8">
    <name type="scientific">marine sediment metagenome</name>
    <dbReference type="NCBI Taxonomy" id="412755"/>
    <lineage>
        <taxon>unclassified sequences</taxon>
        <taxon>metagenomes</taxon>
        <taxon>ecological metagenomes</taxon>
    </lineage>
</organism>
<evidence type="ECO:0000256" key="1">
    <source>
        <dbReference type="ARBA" id="ARBA00004496"/>
    </source>
</evidence>
<comment type="similarity">
    <text evidence="2">Belongs to the methyltransferase superfamily. L-isoaspartyl/D-aspartyl protein methyltransferase family.</text>
</comment>
<evidence type="ECO:0000256" key="2">
    <source>
        <dbReference type="ARBA" id="ARBA00005369"/>
    </source>
</evidence>
<dbReference type="AlphaFoldDB" id="X1CN69"/>
<reference evidence="8" key="1">
    <citation type="journal article" date="2014" name="Front. Microbiol.">
        <title>High frequency of phylogenetically diverse reductive dehalogenase-homologous genes in deep subseafloor sedimentary metagenomes.</title>
        <authorList>
            <person name="Kawai M."/>
            <person name="Futagami T."/>
            <person name="Toyoda A."/>
            <person name="Takaki Y."/>
            <person name="Nishi S."/>
            <person name="Hori S."/>
            <person name="Arai W."/>
            <person name="Tsubouchi T."/>
            <person name="Morono Y."/>
            <person name="Uchiyama I."/>
            <person name="Ito T."/>
            <person name="Fujiyama A."/>
            <person name="Inagaki F."/>
            <person name="Takami H."/>
        </authorList>
    </citation>
    <scope>NUCLEOTIDE SEQUENCE</scope>
    <source>
        <strain evidence="8">Expedition CK06-06</strain>
    </source>
</reference>
<evidence type="ECO:0000256" key="3">
    <source>
        <dbReference type="ARBA" id="ARBA00011890"/>
    </source>
</evidence>
<evidence type="ECO:0000313" key="8">
    <source>
        <dbReference type="EMBL" id="GAG97573.1"/>
    </source>
</evidence>
<dbReference type="CDD" id="cd02440">
    <property type="entry name" value="AdoMet_MTases"/>
    <property type="match status" value="1"/>
</dbReference>
<dbReference type="GO" id="GO:0032259">
    <property type="term" value="P:methylation"/>
    <property type="evidence" value="ECO:0007669"/>
    <property type="project" value="UniProtKB-KW"/>
</dbReference>
<dbReference type="PANTHER" id="PTHR11579:SF0">
    <property type="entry name" value="PROTEIN-L-ISOASPARTATE(D-ASPARTATE) O-METHYLTRANSFERASE"/>
    <property type="match status" value="1"/>
</dbReference>
<keyword evidence="5" id="KW-0489">Methyltransferase</keyword>
<dbReference type="EMBL" id="BART01021215">
    <property type="protein sequence ID" value="GAG97573.1"/>
    <property type="molecule type" value="Genomic_DNA"/>
</dbReference>
<dbReference type="InterPro" id="IPR000682">
    <property type="entry name" value="PCMT"/>
</dbReference>
<comment type="subcellular location">
    <subcellularLocation>
        <location evidence="1">Cytoplasm</location>
    </subcellularLocation>
</comment>
<sequence>MDEALELEVGHKVLEVGGGSGWHAATIAEIVAPLNVPKEKWGHVYTIERISELAAFAKNNLENTGYHDRVTLIHSDGTVGYPEKAPFDRIFVAAAGPKVPKPLVEQLKDGGVLLVPVGGAQFYQTLVRVRKMNGKIIEENLGGVTFVPLIGKHGFEP</sequence>
<dbReference type="GO" id="GO:0004719">
    <property type="term" value="F:protein-L-isoaspartate (D-aspartate) O-methyltransferase activity"/>
    <property type="evidence" value="ECO:0007669"/>
    <property type="project" value="UniProtKB-EC"/>
</dbReference>
<dbReference type="GO" id="GO:0005737">
    <property type="term" value="C:cytoplasm"/>
    <property type="evidence" value="ECO:0007669"/>
    <property type="project" value="UniProtKB-SubCell"/>
</dbReference>
<dbReference type="PROSITE" id="PS01279">
    <property type="entry name" value="PCMT"/>
    <property type="match status" value="1"/>
</dbReference>
<dbReference type="Pfam" id="PF01135">
    <property type="entry name" value="PCMT"/>
    <property type="match status" value="1"/>
</dbReference>
<gene>
    <name evidence="8" type="ORF">S01H4_39214</name>
</gene>